<gene>
    <name evidence="2" type="ORF">MHBO_002173</name>
</gene>
<dbReference type="Proteomes" id="UP001439008">
    <property type="component" value="Unassembled WGS sequence"/>
</dbReference>
<feature type="transmembrane region" description="Helical" evidence="1">
    <location>
        <begin position="38"/>
        <end position="57"/>
    </location>
</feature>
<evidence type="ECO:0000313" key="3">
    <source>
        <dbReference type="Proteomes" id="UP001439008"/>
    </source>
</evidence>
<proteinExistence type="predicted"/>
<feature type="transmembrane region" description="Helical" evidence="1">
    <location>
        <begin position="103"/>
        <end position="126"/>
    </location>
</feature>
<accession>A0ABV2ALF4</accession>
<sequence length="129" mass="15488">MQLTDPFGLTNAFMAVSPKHQFFHFLIEEVVNSDVGYLFPYPSIMFSTGPMFLNRAYWRYFYRRQIIVMPQKYFLTILKKTRGSTWHRWDARVVMFFYNSWRLLAVSIIFAIFFVYLLVVCCFSRIGAF</sequence>
<evidence type="ECO:0000313" key="2">
    <source>
        <dbReference type="EMBL" id="MES1920508.1"/>
    </source>
</evidence>
<dbReference type="PANTHER" id="PTHR32385">
    <property type="entry name" value="MANNOSYL PHOSPHORYLINOSITOL CERAMIDE SYNTHASE"/>
    <property type="match status" value="1"/>
</dbReference>
<dbReference type="Gene3D" id="3.90.550.20">
    <property type="match status" value="1"/>
</dbReference>
<dbReference type="InterPro" id="IPR051706">
    <property type="entry name" value="Glycosyltransferase_domain"/>
</dbReference>
<keyword evidence="1" id="KW-1133">Transmembrane helix</keyword>
<name>A0ABV2ALF4_9EUKA</name>
<protein>
    <submittedName>
        <fullName evidence="2">Uncharacterized protein</fullName>
    </submittedName>
</protein>
<evidence type="ECO:0000256" key="1">
    <source>
        <dbReference type="SAM" id="Phobius"/>
    </source>
</evidence>
<keyword evidence="1" id="KW-0472">Membrane</keyword>
<organism evidence="2 3">
    <name type="scientific">Bonamia ostreae</name>
    <dbReference type="NCBI Taxonomy" id="126728"/>
    <lineage>
        <taxon>Eukaryota</taxon>
        <taxon>Sar</taxon>
        <taxon>Rhizaria</taxon>
        <taxon>Endomyxa</taxon>
        <taxon>Ascetosporea</taxon>
        <taxon>Haplosporida</taxon>
        <taxon>Bonamia</taxon>
    </lineage>
</organism>
<reference evidence="2 3" key="1">
    <citation type="journal article" date="2024" name="BMC Biol.">
        <title>Comparative genomics of Ascetosporea gives new insight into the evolutionary basis for animal parasitism in Rhizaria.</title>
        <authorList>
            <person name="Hiltunen Thoren M."/>
            <person name="Onut-Brannstrom I."/>
            <person name="Alfjorden A."/>
            <person name="Peckova H."/>
            <person name="Swords F."/>
            <person name="Hooper C."/>
            <person name="Holzer A.S."/>
            <person name="Bass D."/>
            <person name="Burki F."/>
        </authorList>
    </citation>
    <scope>NUCLEOTIDE SEQUENCE [LARGE SCALE GENOMIC DNA]</scope>
    <source>
        <strain evidence="2">20-A016</strain>
    </source>
</reference>
<keyword evidence="1" id="KW-0812">Transmembrane</keyword>
<dbReference type="EMBL" id="JBDODL010000711">
    <property type="protein sequence ID" value="MES1920508.1"/>
    <property type="molecule type" value="Genomic_DNA"/>
</dbReference>
<dbReference type="PANTHER" id="PTHR32385:SF15">
    <property type="entry name" value="INOSITOL PHOSPHOCERAMIDE MANNOSYLTRANSFERASE 1"/>
    <property type="match status" value="1"/>
</dbReference>
<comment type="caution">
    <text evidence="2">The sequence shown here is derived from an EMBL/GenBank/DDBJ whole genome shotgun (WGS) entry which is preliminary data.</text>
</comment>
<keyword evidence="3" id="KW-1185">Reference proteome</keyword>